<dbReference type="STRING" id="1802701.A3A33_03995"/>
<evidence type="ECO:0008006" key="3">
    <source>
        <dbReference type="Google" id="ProtNLM"/>
    </source>
</evidence>
<proteinExistence type="predicted"/>
<accession>A0A1F8GS12</accession>
<dbReference type="AlphaFoldDB" id="A0A1F8GS12"/>
<dbReference type="EMBL" id="MGKP01000024">
    <property type="protein sequence ID" value="OGN28071.1"/>
    <property type="molecule type" value="Genomic_DNA"/>
</dbReference>
<gene>
    <name evidence="1" type="ORF">A3A33_03995</name>
</gene>
<organism evidence="1 2">
    <name type="scientific">Candidatus Yanofskybacteria bacterium RIFCSPLOWO2_01_FULL_49_25</name>
    <dbReference type="NCBI Taxonomy" id="1802701"/>
    <lineage>
        <taxon>Bacteria</taxon>
        <taxon>Candidatus Yanofskyibacteriota</taxon>
    </lineage>
</organism>
<evidence type="ECO:0000313" key="2">
    <source>
        <dbReference type="Proteomes" id="UP000179047"/>
    </source>
</evidence>
<comment type="caution">
    <text evidence="1">The sequence shown here is derived from an EMBL/GenBank/DDBJ whole genome shotgun (WGS) entry which is preliminary data.</text>
</comment>
<protein>
    <recommendedName>
        <fullName evidence="3">Zinc-binding domain-containing protein</fullName>
    </recommendedName>
</protein>
<name>A0A1F8GS12_9BACT</name>
<reference evidence="1 2" key="1">
    <citation type="journal article" date="2016" name="Nat. Commun.">
        <title>Thousands of microbial genomes shed light on interconnected biogeochemical processes in an aquifer system.</title>
        <authorList>
            <person name="Anantharaman K."/>
            <person name="Brown C.T."/>
            <person name="Hug L.A."/>
            <person name="Sharon I."/>
            <person name="Castelle C.J."/>
            <person name="Probst A.J."/>
            <person name="Thomas B.C."/>
            <person name="Singh A."/>
            <person name="Wilkins M.J."/>
            <person name="Karaoz U."/>
            <person name="Brodie E.L."/>
            <person name="Williams K.H."/>
            <person name="Hubbard S.S."/>
            <person name="Banfield J.F."/>
        </authorList>
    </citation>
    <scope>NUCLEOTIDE SEQUENCE [LARGE SCALE GENOMIC DNA]</scope>
</reference>
<evidence type="ECO:0000313" key="1">
    <source>
        <dbReference type="EMBL" id="OGN28071.1"/>
    </source>
</evidence>
<dbReference type="Proteomes" id="UP000179047">
    <property type="component" value="Unassembled WGS sequence"/>
</dbReference>
<sequence length="569" mass="65887">MNLDQNTCRNCRQSFRIEPDHLAFYEKLQVLPPRLCPSCRFQRRYAWRNERNLYRQTCGLCQRSIITIYSPDKPFTVYCSECYHGDGWDPLSYGRDVDFTRPFLEQFRELQLQVPRLYAFVFQNANSEYTNGSAYNKNCYLLFVSDYNQDSAYSYGTNHSIGVIDCYGCNECELCYESLDCTKCYQVLFSQDCSDSQNLMFCKNCANCSDCIGSVNLRNKKYHIFNKPYTKEEYHAKIKELGLDTHTGIEAFRQEFNSLASRFINKYYHGFQNQHVAGDYISNSKNSSYVFDCTAVEDSSFINHGHKAIHCYDGYVVVDQSQYSYEIVSAIAVNNVKFGYCVWHDSDSEYCDTCENCTNIFGCIGLRKQSYCILNKQYSREEYMALVPKIIEHMKATGEYGEFFPIQLSPFAYNETVAQEYFPLGREEAESKGIPWKASEDRNYAITLESANIPNASKDIPATIEKEVIGCEHGGMCREGCTTAFIIISQELQYYQRMNLPLPRMCPNCRHGQRLKQRNPRKLWNRSCACTLQGHSHGSNECTATFATSYAPDRPERMYCEKCYQAEVM</sequence>